<dbReference type="KEGG" id="xcf:J172_00674"/>
<dbReference type="SUPFAM" id="SSF52096">
    <property type="entry name" value="ClpP/crotonase"/>
    <property type="match status" value="1"/>
</dbReference>
<evidence type="ECO:0000259" key="2">
    <source>
        <dbReference type="PROSITE" id="PS50980"/>
    </source>
</evidence>
<dbReference type="Proteomes" id="UP000052230">
    <property type="component" value="Unassembled WGS sequence"/>
</dbReference>
<reference evidence="4" key="2">
    <citation type="submission" date="2020-01" db="EMBL/GenBank/DDBJ databases">
        <authorList>
            <person name="Richard D."/>
        </authorList>
    </citation>
    <scope>NUCLEOTIDE SEQUENCE</scope>
    <source>
        <strain evidence="4">JP541</strain>
    </source>
</reference>
<dbReference type="KEGG" id="xcn:J169_00679"/>
<dbReference type="InterPro" id="IPR017556">
    <property type="entry name" value="Malonate_beta"/>
</dbReference>
<name>A0A0U5BN76_XANCI</name>
<keyword evidence="1" id="KW-0808">Transferase</keyword>
<keyword evidence="5" id="KW-1185">Reference proteome</keyword>
<dbReference type="PROSITE" id="PS50980">
    <property type="entry name" value="COA_CT_NTER"/>
    <property type="match status" value="1"/>
</dbReference>
<dbReference type="NCBIfam" id="NF005530">
    <property type="entry name" value="PRK07189.1"/>
    <property type="match status" value="1"/>
</dbReference>
<protein>
    <submittedName>
        <fullName evidence="4">Biotin-independent malonate decarboxylase subunit beta</fullName>
    </submittedName>
    <submittedName>
        <fullName evidence="3">Malonate decarboxylase beta subunit MdcB</fullName>
    </submittedName>
</protein>
<evidence type="ECO:0000313" key="5">
    <source>
        <dbReference type="Proteomes" id="UP000052230"/>
    </source>
</evidence>
<dbReference type="KEGG" id="xcu:J159_00680"/>
<feature type="domain" description="CoA carboxyltransferase N-terminal" evidence="2">
    <location>
        <begin position="1"/>
        <end position="244"/>
    </location>
</feature>
<dbReference type="NCBIfam" id="TIGR03133">
    <property type="entry name" value="malonate_beta"/>
    <property type="match status" value="1"/>
</dbReference>
<dbReference type="AlphaFoldDB" id="A0A0U5BN76"/>
<dbReference type="PANTHER" id="PTHR42995:SF1">
    <property type="entry name" value="MALONATE DECARBOXYLASE BETA SUBUNIT"/>
    <property type="match status" value="1"/>
</dbReference>
<reference evidence="3 5" key="1">
    <citation type="submission" date="2014-09" db="EMBL/GenBank/DDBJ databases">
        <authorList>
            <person name="Regsiter A."/>
        </authorList>
    </citation>
    <scope>NUCLEOTIDE SEQUENCE [LARGE SCALE GENOMIC DNA]</scope>
</reference>
<dbReference type="KEGG" id="xcm:J164_00679"/>
<dbReference type="PATRIC" id="fig|434928.28.peg.639"/>
<dbReference type="GO" id="GO:0016831">
    <property type="term" value="F:carboxy-lyase activity"/>
    <property type="evidence" value="ECO:0007669"/>
    <property type="project" value="InterPro"/>
</dbReference>
<gene>
    <name evidence="3" type="primary">mdcB</name>
    <name evidence="4" type="ORF">GUH15_08985</name>
    <name evidence="3" type="ORF">XAC3562_100062</name>
</gene>
<dbReference type="OMA" id="NGCFGGM"/>
<dbReference type="Proteomes" id="UP000653002">
    <property type="component" value="Unassembled WGS sequence"/>
</dbReference>
<dbReference type="EMBL" id="CCXZ01000002">
    <property type="protein sequence ID" value="CEG14225.1"/>
    <property type="molecule type" value="Genomic_DNA"/>
</dbReference>
<dbReference type="InterPro" id="IPR011762">
    <property type="entry name" value="COA_CT_N"/>
</dbReference>
<evidence type="ECO:0000313" key="3">
    <source>
        <dbReference type="EMBL" id="CEG14225.1"/>
    </source>
</evidence>
<dbReference type="KEGG" id="xcr:J163_00679"/>
<organism evidence="3 5">
    <name type="scientific">Xanthomonas citri pv. citri</name>
    <dbReference type="NCBI Taxonomy" id="611301"/>
    <lineage>
        <taxon>Bacteria</taxon>
        <taxon>Pseudomonadati</taxon>
        <taxon>Pseudomonadota</taxon>
        <taxon>Gammaproteobacteria</taxon>
        <taxon>Lysobacterales</taxon>
        <taxon>Lysobacteraceae</taxon>
        <taxon>Xanthomonas</taxon>
    </lineage>
</organism>
<sequence length="306" mass="32284">MSTTVPMAQRSYYEADARERIDGLLDVGSLREFVGPRRRLISPHLAQLETPGAFDDGIVVGEGTLRGRNVLIAAQQGAFMGGGVGEVHGAKLTGLLERAATTQPAAVLLLLDTGGVRLHEANAGLIAISEIMRATLSARAAGVPVLALIGSGNGAFGGMGIVARCCSAVIMSEEGRLSLSGPDVIETVRGVEEFDARDRALVWRVTGGKHRYLLGEAQTLVADRIDAFADAALATLDALTEATGEAALQALERAQQQLAARIDAYGDCRDGLEIWTRQGIVDAQRLPLLDTEAFLAATADRSLPWT</sequence>
<dbReference type="GO" id="GO:0016740">
    <property type="term" value="F:transferase activity"/>
    <property type="evidence" value="ECO:0007669"/>
    <property type="project" value="UniProtKB-KW"/>
</dbReference>
<dbReference type="Pfam" id="PF01039">
    <property type="entry name" value="Carboxyl_trans"/>
    <property type="match status" value="1"/>
</dbReference>
<dbReference type="InterPro" id="IPR029045">
    <property type="entry name" value="ClpP/crotonase-like_dom_sf"/>
</dbReference>
<dbReference type="GO" id="GO:0005975">
    <property type="term" value="P:carbohydrate metabolic process"/>
    <property type="evidence" value="ECO:0007669"/>
    <property type="project" value="InterPro"/>
</dbReference>
<dbReference type="InterPro" id="IPR034733">
    <property type="entry name" value="AcCoA_carboxyl_beta"/>
</dbReference>
<dbReference type="KEGG" id="xcw:J162_00679"/>
<evidence type="ECO:0000313" key="4">
    <source>
        <dbReference type="EMBL" id="MBD4336182.1"/>
    </source>
</evidence>
<dbReference type="GO" id="GO:0003989">
    <property type="term" value="F:acetyl-CoA carboxylase activity"/>
    <property type="evidence" value="ECO:0007669"/>
    <property type="project" value="TreeGrafter"/>
</dbReference>
<proteinExistence type="predicted"/>
<dbReference type="EMBL" id="JAABFR010000601">
    <property type="protein sequence ID" value="MBD4336182.1"/>
    <property type="molecule type" value="Genomic_DNA"/>
</dbReference>
<comment type="caution">
    <text evidence="3">The sequence shown here is derived from an EMBL/GenBank/DDBJ whole genome shotgun (WGS) entry which is preliminary data.</text>
</comment>
<evidence type="ECO:0000256" key="1">
    <source>
        <dbReference type="ARBA" id="ARBA00022679"/>
    </source>
</evidence>
<dbReference type="GO" id="GO:0006633">
    <property type="term" value="P:fatty acid biosynthetic process"/>
    <property type="evidence" value="ECO:0007669"/>
    <property type="project" value="TreeGrafter"/>
</dbReference>
<dbReference type="PANTHER" id="PTHR42995">
    <property type="entry name" value="ACETYL-COENZYME A CARBOXYLASE CARBOXYL TRANSFERASE SUBUNIT BETA, CHLOROPLASTIC"/>
    <property type="match status" value="1"/>
</dbReference>
<accession>A0A0U5BN76</accession>
<dbReference type="Gene3D" id="3.90.226.10">
    <property type="entry name" value="2-enoyl-CoA Hydratase, Chain A, domain 1"/>
    <property type="match status" value="1"/>
</dbReference>
<dbReference type="GO" id="GO:2001295">
    <property type="term" value="P:malonyl-CoA biosynthetic process"/>
    <property type="evidence" value="ECO:0007669"/>
    <property type="project" value="TreeGrafter"/>
</dbReference>